<sequence>MLNAPDNLMAHDSPSASAGLIAAMTLRLGHPGGIPGRDTPTPTSSRSIAAGERTEIPRSTPSMPQVR</sequence>
<evidence type="ECO:0000256" key="1">
    <source>
        <dbReference type="SAM" id="MobiDB-lite"/>
    </source>
</evidence>
<proteinExistence type="predicted"/>
<evidence type="ECO:0000313" key="3">
    <source>
        <dbReference type="Proteomes" id="UP000186108"/>
    </source>
</evidence>
<evidence type="ECO:0000313" key="2">
    <source>
        <dbReference type="EMBL" id="ANS31247.1"/>
    </source>
</evidence>
<organism evidence="2 3">
    <name type="scientific">Rhodococcus opacus</name>
    <name type="common">Nocardia opaca</name>
    <dbReference type="NCBI Taxonomy" id="37919"/>
    <lineage>
        <taxon>Bacteria</taxon>
        <taxon>Bacillati</taxon>
        <taxon>Actinomycetota</taxon>
        <taxon>Actinomycetes</taxon>
        <taxon>Mycobacteriales</taxon>
        <taxon>Nocardiaceae</taxon>
        <taxon>Rhodococcus</taxon>
    </lineage>
</organism>
<gene>
    <name evidence="2" type="ORF">R1CP_33120</name>
</gene>
<dbReference type="AlphaFoldDB" id="A0A1B1KF76"/>
<dbReference type="Proteomes" id="UP000186108">
    <property type="component" value="Chromosome"/>
</dbReference>
<reference evidence="2 3" key="1">
    <citation type="submission" date="2014-07" db="EMBL/GenBank/DDBJ databases">
        <authorList>
            <person name="Zhang J.E."/>
            <person name="Yang H."/>
            <person name="Guo J."/>
            <person name="Deng Z."/>
            <person name="Luo H."/>
            <person name="Luo M."/>
            <person name="Zhao B."/>
        </authorList>
    </citation>
    <scope>NUCLEOTIDE SEQUENCE [LARGE SCALE GENOMIC DNA]</scope>
    <source>
        <strain evidence="2 3">1CP</strain>
    </source>
</reference>
<feature type="compositionally biased region" description="Polar residues" evidence="1">
    <location>
        <begin position="57"/>
        <end position="67"/>
    </location>
</feature>
<name>A0A1B1KF76_RHOOP</name>
<accession>A0A1B1KF76</accession>
<dbReference type="EMBL" id="CP009111">
    <property type="protein sequence ID" value="ANS31247.1"/>
    <property type="molecule type" value="Genomic_DNA"/>
</dbReference>
<feature type="region of interest" description="Disordered" evidence="1">
    <location>
        <begin position="29"/>
        <end position="67"/>
    </location>
</feature>
<protein>
    <submittedName>
        <fullName evidence="2">Uncharacterized protein</fullName>
    </submittedName>
</protein>